<dbReference type="GO" id="GO:0004049">
    <property type="term" value="F:anthranilate synthase activity"/>
    <property type="evidence" value="ECO:0007669"/>
    <property type="project" value="TreeGrafter"/>
</dbReference>
<keyword evidence="4" id="KW-1185">Reference proteome</keyword>
<dbReference type="PRINTS" id="PR00096">
    <property type="entry name" value="GATASE"/>
</dbReference>
<dbReference type="GO" id="GO:0005829">
    <property type="term" value="C:cytosol"/>
    <property type="evidence" value="ECO:0007669"/>
    <property type="project" value="TreeGrafter"/>
</dbReference>
<dbReference type="AlphaFoldDB" id="A0A660CJG2"/>
<dbReference type="NCBIfam" id="NF005849">
    <property type="entry name" value="PRK07765.1"/>
    <property type="match status" value="1"/>
</dbReference>
<dbReference type="Pfam" id="PF00117">
    <property type="entry name" value="GATase"/>
    <property type="match status" value="1"/>
</dbReference>
<evidence type="ECO:0000259" key="2">
    <source>
        <dbReference type="Pfam" id="PF00117"/>
    </source>
</evidence>
<dbReference type="PANTHER" id="PTHR43418:SF4">
    <property type="entry name" value="MULTIFUNCTIONAL TRYPTOPHAN BIOSYNTHESIS PROTEIN"/>
    <property type="match status" value="1"/>
</dbReference>
<reference evidence="3 4" key="1">
    <citation type="submission" date="2019-07" db="EMBL/GenBank/DDBJ databases">
        <title>R&amp;d 2014.</title>
        <authorList>
            <person name="Klenk H.-P."/>
        </authorList>
    </citation>
    <scope>NUCLEOTIDE SEQUENCE [LARGE SCALE GENOMIC DNA]</scope>
    <source>
        <strain evidence="3 4">DSM 43194</strain>
    </source>
</reference>
<dbReference type="Proteomes" id="UP000317303">
    <property type="component" value="Unassembled WGS sequence"/>
</dbReference>
<name>A0A660CJG2_9PSEU</name>
<dbReference type="PRINTS" id="PR00099">
    <property type="entry name" value="CPSGATASE"/>
</dbReference>
<dbReference type="SUPFAM" id="SSF52317">
    <property type="entry name" value="Class I glutamine amidotransferase-like"/>
    <property type="match status" value="1"/>
</dbReference>
<dbReference type="GO" id="GO:0000162">
    <property type="term" value="P:L-tryptophan biosynthetic process"/>
    <property type="evidence" value="ECO:0007669"/>
    <property type="project" value="TreeGrafter"/>
</dbReference>
<evidence type="ECO:0000313" key="3">
    <source>
        <dbReference type="EMBL" id="TWH21749.1"/>
    </source>
</evidence>
<evidence type="ECO:0000256" key="1">
    <source>
        <dbReference type="ARBA" id="ARBA00022962"/>
    </source>
</evidence>
<comment type="caution">
    <text evidence="3">The sequence shown here is derived from an EMBL/GenBank/DDBJ whole genome shotgun (WGS) entry which is preliminary data.</text>
</comment>
<dbReference type="CDD" id="cd01743">
    <property type="entry name" value="GATase1_Anthranilate_Synthase"/>
    <property type="match status" value="1"/>
</dbReference>
<protein>
    <submittedName>
        <fullName evidence="3">Para-aminobenzoate synthetase component 2</fullName>
    </submittedName>
</protein>
<dbReference type="Gene3D" id="3.40.50.880">
    <property type="match status" value="1"/>
</dbReference>
<keyword evidence="1" id="KW-0315">Glutamine amidotransferase</keyword>
<dbReference type="PRINTS" id="PR00097">
    <property type="entry name" value="ANTSNTHASEII"/>
</dbReference>
<dbReference type="InterPro" id="IPR006221">
    <property type="entry name" value="TrpG/PapA_dom"/>
</dbReference>
<dbReference type="PANTHER" id="PTHR43418">
    <property type="entry name" value="MULTIFUNCTIONAL TRYPTOPHAN BIOSYNTHESIS PROTEIN-RELATED"/>
    <property type="match status" value="1"/>
</dbReference>
<proteinExistence type="predicted"/>
<accession>A0A660CJG2</accession>
<dbReference type="InterPro" id="IPR017926">
    <property type="entry name" value="GATASE"/>
</dbReference>
<gene>
    <name evidence="3" type="ORF">JD82_03617</name>
</gene>
<feature type="domain" description="Glutamine amidotransferase" evidence="2">
    <location>
        <begin position="53"/>
        <end position="235"/>
    </location>
</feature>
<evidence type="ECO:0000313" key="4">
    <source>
        <dbReference type="Proteomes" id="UP000317303"/>
    </source>
</evidence>
<dbReference type="NCBIfam" id="TIGR00566">
    <property type="entry name" value="trpG_papA"/>
    <property type="match status" value="1"/>
</dbReference>
<dbReference type="InterPro" id="IPR050472">
    <property type="entry name" value="Anth_synth/Amidotransfase"/>
</dbReference>
<dbReference type="FunFam" id="3.40.50.880:FF:000003">
    <property type="entry name" value="Anthranilate synthase component II"/>
    <property type="match status" value="1"/>
</dbReference>
<dbReference type="EMBL" id="VLJV01000001">
    <property type="protein sequence ID" value="TWH21749.1"/>
    <property type="molecule type" value="Genomic_DNA"/>
</dbReference>
<dbReference type="InterPro" id="IPR029062">
    <property type="entry name" value="Class_I_gatase-like"/>
</dbReference>
<sequence>MQVYWETDHGREGICRDSNSSGGMGYCNYNMKEGQEVRPFSASERYPADMRVLVVDNYDSFVYNLVQYLAQLGAEPEVWRNDVVDLDRIGDFDGVLVSPGPGTPERAGQSIDVINRCAADRVPMLGVCLGHQALGVAWGATVDRAPELLHGKTSQVHHDGSGVLAGLPEPFTATRYHSLTVLPETIPGDAFEVTGRTETGIVMGMRHRELPLEGVQFHPESVLTQGGHRMLANWMAAAGHAVDPGTVDRLEQATRALQRAAA</sequence>
<organism evidence="3 4">
    <name type="scientific">Prauserella rugosa</name>
    <dbReference type="NCBI Taxonomy" id="43354"/>
    <lineage>
        <taxon>Bacteria</taxon>
        <taxon>Bacillati</taxon>
        <taxon>Actinomycetota</taxon>
        <taxon>Actinomycetes</taxon>
        <taxon>Pseudonocardiales</taxon>
        <taxon>Pseudonocardiaceae</taxon>
        <taxon>Prauserella</taxon>
    </lineage>
</organism>
<dbReference type="PROSITE" id="PS51273">
    <property type="entry name" value="GATASE_TYPE_1"/>
    <property type="match status" value="1"/>
</dbReference>